<feature type="region of interest" description="Disordered" evidence="1">
    <location>
        <begin position="126"/>
        <end position="162"/>
    </location>
</feature>
<dbReference type="EMBL" id="FN649758">
    <property type="protein sequence ID" value="CBJ27947.1"/>
    <property type="molecule type" value="Genomic_DNA"/>
</dbReference>
<dbReference type="EMBL" id="FN649117">
    <property type="protein sequence ID" value="CBJ27947.1"/>
    <property type="molecule type" value="Genomic_DNA"/>
</dbReference>
<accession>D7G895</accession>
<feature type="region of interest" description="Disordered" evidence="1">
    <location>
        <begin position="187"/>
        <end position="209"/>
    </location>
</feature>
<evidence type="ECO:0000313" key="2">
    <source>
        <dbReference type="EMBL" id="CBJ27947.1"/>
    </source>
</evidence>
<reference evidence="2 3" key="1">
    <citation type="journal article" date="2010" name="Nature">
        <title>The Ectocarpus genome and the independent evolution of multicellularity in brown algae.</title>
        <authorList>
            <person name="Cock J.M."/>
            <person name="Sterck L."/>
            <person name="Rouze P."/>
            <person name="Scornet D."/>
            <person name="Allen A.E."/>
            <person name="Amoutzias G."/>
            <person name="Anthouard V."/>
            <person name="Artiguenave F."/>
            <person name="Aury J.M."/>
            <person name="Badger J.H."/>
            <person name="Beszteri B."/>
            <person name="Billiau K."/>
            <person name="Bonnet E."/>
            <person name="Bothwell J.H."/>
            <person name="Bowler C."/>
            <person name="Boyen C."/>
            <person name="Brownlee C."/>
            <person name="Carrano C.J."/>
            <person name="Charrier B."/>
            <person name="Cho G.Y."/>
            <person name="Coelho S.M."/>
            <person name="Collen J."/>
            <person name="Corre E."/>
            <person name="Da Silva C."/>
            <person name="Delage L."/>
            <person name="Delaroque N."/>
            <person name="Dittami S.M."/>
            <person name="Doulbeau S."/>
            <person name="Elias M."/>
            <person name="Farnham G."/>
            <person name="Gachon C.M."/>
            <person name="Gschloessl B."/>
            <person name="Heesch S."/>
            <person name="Jabbari K."/>
            <person name="Jubin C."/>
            <person name="Kawai H."/>
            <person name="Kimura K."/>
            <person name="Kloareg B."/>
            <person name="Kupper F.C."/>
            <person name="Lang D."/>
            <person name="Le Bail A."/>
            <person name="Leblanc C."/>
            <person name="Lerouge P."/>
            <person name="Lohr M."/>
            <person name="Lopez P.J."/>
            <person name="Martens C."/>
            <person name="Maumus F."/>
            <person name="Michel G."/>
            <person name="Miranda-Saavedra D."/>
            <person name="Morales J."/>
            <person name="Moreau H."/>
            <person name="Motomura T."/>
            <person name="Nagasato C."/>
            <person name="Napoli C.A."/>
            <person name="Nelson D.R."/>
            <person name="Nyvall-Collen P."/>
            <person name="Peters A.F."/>
            <person name="Pommier C."/>
            <person name="Potin P."/>
            <person name="Poulain J."/>
            <person name="Quesneville H."/>
            <person name="Read B."/>
            <person name="Rensing S.A."/>
            <person name="Ritter A."/>
            <person name="Rousvoal S."/>
            <person name="Samanta M."/>
            <person name="Samson G."/>
            <person name="Schroeder D.C."/>
            <person name="Segurens B."/>
            <person name="Strittmatter M."/>
            <person name="Tonon T."/>
            <person name="Tregear J.W."/>
            <person name="Valentin K."/>
            <person name="von Dassow P."/>
            <person name="Yamagishi T."/>
            <person name="Van de Peer Y."/>
            <person name="Wincker P."/>
        </authorList>
    </citation>
    <scope>NUCLEOTIDE SEQUENCE [LARGE SCALE GENOMIC DNA]</scope>
    <source>
        <strain evidence="3">Ec32 / CCAP1310/4</strain>
    </source>
</reference>
<evidence type="ECO:0000313" key="3">
    <source>
        <dbReference type="Proteomes" id="UP000002630"/>
    </source>
</evidence>
<dbReference type="Proteomes" id="UP000002630">
    <property type="component" value="Linkage Group LG33"/>
</dbReference>
<name>D7G895_ECTSI</name>
<dbReference type="AlphaFoldDB" id="D7G895"/>
<sequence>MDQSAANRPTQAASASGTNTAVNAAGVAPAATAFGGSLSTQGVALLRGGGHGNEVNHSRVNRPTASASVSNTATIAPSGAPPATTAWMNQAAVNRPTQAANVSGSSTVSNATSVPTTALVGSLSTQGAEFRGGGGHGNRVDPPAVNRPTQTASARGSNTAVNSTGVAPAATAFVGSLSTQGFAFRGAGGHGNRVDPPAVNRPTQTASARGSITAVNPTGIAPSATSFVGSLSTQGVAFRGVSGNRNTVDPPAVNAPQAPAIVAVCEVIDRPGYNKGNRCLVIPDESCVATRFLLIEPRMPSLRLANGDLAAAAATRYASIHPAL</sequence>
<evidence type="ECO:0000256" key="1">
    <source>
        <dbReference type="SAM" id="MobiDB-lite"/>
    </source>
</evidence>
<dbReference type="OrthoDB" id="109543at2759"/>
<dbReference type="InParanoid" id="D7G895"/>
<protein>
    <submittedName>
        <fullName evidence="2">Uncharacterized protein</fullName>
    </submittedName>
</protein>
<gene>
    <name evidence="2" type="ORF">Esi_0088_0006</name>
</gene>
<feature type="compositionally biased region" description="Polar residues" evidence="1">
    <location>
        <begin position="61"/>
        <end position="75"/>
    </location>
</feature>
<feature type="region of interest" description="Disordered" evidence="1">
    <location>
        <begin position="49"/>
        <end position="83"/>
    </location>
</feature>
<feature type="compositionally biased region" description="Polar residues" evidence="1">
    <location>
        <begin position="147"/>
        <end position="162"/>
    </location>
</feature>
<proteinExistence type="predicted"/>
<organism evidence="2 3">
    <name type="scientific">Ectocarpus siliculosus</name>
    <name type="common">Brown alga</name>
    <name type="synonym">Conferva siliculosa</name>
    <dbReference type="NCBI Taxonomy" id="2880"/>
    <lineage>
        <taxon>Eukaryota</taxon>
        <taxon>Sar</taxon>
        <taxon>Stramenopiles</taxon>
        <taxon>Ochrophyta</taxon>
        <taxon>PX clade</taxon>
        <taxon>Phaeophyceae</taxon>
        <taxon>Ectocarpales</taxon>
        <taxon>Ectocarpaceae</taxon>
        <taxon>Ectocarpus</taxon>
    </lineage>
</organism>
<keyword evidence="3" id="KW-1185">Reference proteome</keyword>